<reference evidence="2" key="1">
    <citation type="submission" date="2016-05" db="EMBL/GenBank/DDBJ databases">
        <authorList>
            <person name="Liu B."/>
            <person name="Wang J."/>
            <person name="Zhu Y."/>
            <person name="Liu G."/>
            <person name="Chen Q."/>
            <person name="Chen Z."/>
            <person name="Lan J."/>
            <person name="Che J."/>
            <person name="Ge C."/>
            <person name="Shi H."/>
            <person name="Pan Z."/>
            <person name="Liu X."/>
        </authorList>
    </citation>
    <scope>NUCLEOTIDE SEQUENCE [LARGE SCALE GENOMIC DNA]</scope>
    <source>
        <strain evidence="2">FJAT-27215</strain>
    </source>
</reference>
<keyword evidence="2" id="KW-1185">Reference proteome</keyword>
<evidence type="ECO:0000313" key="1">
    <source>
        <dbReference type="EMBL" id="OCA85356.1"/>
    </source>
</evidence>
<comment type="caution">
    <text evidence="1">The sequence shown here is derived from an EMBL/GenBank/DDBJ whole genome shotgun (WGS) entry which is preliminary data.</text>
</comment>
<protein>
    <submittedName>
        <fullName evidence="1">Uncharacterized protein</fullName>
    </submittedName>
</protein>
<name>A0A1B9ANH2_9BACI</name>
<gene>
    <name evidence="1" type="ORF">A8F95_11870</name>
</gene>
<accession>A0A1B9ANH2</accession>
<sequence length="73" mass="8300">MVLKGIKNFEDLDDFIFENKVDIRCKESSLSVTLIEPTEEEEGIIALILSDGSQLELPVDQLDDYLEVVPMEK</sequence>
<dbReference type="AlphaFoldDB" id="A0A1B9ANH2"/>
<dbReference type="EMBL" id="MAYT01000027">
    <property type="protein sequence ID" value="OCA85356.1"/>
    <property type="molecule type" value="Genomic_DNA"/>
</dbReference>
<evidence type="ECO:0000313" key="2">
    <source>
        <dbReference type="Proteomes" id="UP000092578"/>
    </source>
</evidence>
<dbReference type="Proteomes" id="UP000092578">
    <property type="component" value="Unassembled WGS sequence"/>
</dbReference>
<proteinExistence type="predicted"/>
<organism evidence="1 2">
    <name type="scientific">Pseudobacillus wudalianchiensis</name>
    <dbReference type="NCBI Taxonomy" id="1743143"/>
    <lineage>
        <taxon>Bacteria</taxon>
        <taxon>Bacillati</taxon>
        <taxon>Bacillota</taxon>
        <taxon>Bacilli</taxon>
        <taxon>Bacillales</taxon>
        <taxon>Bacillaceae</taxon>
        <taxon>Pseudobacillus</taxon>
    </lineage>
</organism>